<proteinExistence type="predicted"/>
<name>A0A380YMM5_9BACE</name>
<protein>
    <submittedName>
        <fullName evidence="1">Putative 1-phosphatidylinositol phosphodiesterase</fullName>
        <ecNumber evidence="1">4.6.1.13</ecNumber>
    </submittedName>
</protein>
<dbReference type="AlphaFoldDB" id="A0A380YMM5"/>
<gene>
    <name evidence="1" type="primary">plcA</name>
    <name evidence="1" type="ORF">NCTC11155_01764</name>
</gene>
<sequence>MKSTLTNGVGCEGWMSELPDDVLLSKLSIPGTHNSMSYTCYEANIILKIISGLSKLGKDRLAELVSQIVELKKNSELSKLGDVLPEELHPILNCTAACQSKTLTEQLQLGARFFDLRLNHELKFYHGITPLGLDVQTDAMPVLDKFLEEHPGETILLRVKSENTIEETVYRERLEEEVVNKYSSRFWTWNSGYTGPGVKDEHGTVIPTLGETRGKIVLFNSYQLSKAESYIGYRLCFYEPKSDTEVFPFTCQHLQDVFQPGSQEEKIAYVKENALAADKATDPIYFINFVSSIDSFKLGKITIPIPLPQACAQLNNPEVRKMLEENIKRTAGIMVFDFLGFNEKASSYVLELNFR</sequence>
<dbReference type="PANTHER" id="PTHR13593">
    <property type="match status" value="1"/>
</dbReference>
<evidence type="ECO:0000313" key="2">
    <source>
        <dbReference type="Proteomes" id="UP000254424"/>
    </source>
</evidence>
<dbReference type="SUPFAM" id="SSF51695">
    <property type="entry name" value="PLC-like phosphodiesterases"/>
    <property type="match status" value="1"/>
</dbReference>
<keyword evidence="1" id="KW-0456">Lyase</keyword>
<evidence type="ECO:0000313" key="1">
    <source>
        <dbReference type="EMBL" id="SUV29773.1"/>
    </source>
</evidence>
<accession>A0A380YMM5</accession>
<dbReference type="OrthoDB" id="7191982at2"/>
<dbReference type="GO" id="GO:0008081">
    <property type="term" value="F:phosphoric diester hydrolase activity"/>
    <property type="evidence" value="ECO:0007669"/>
    <property type="project" value="InterPro"/>
</dbReference>
<dbReference type="RefSeq" id="WP_004290358.1">
    <property type="nucleotide sequence ID" value="NZ_CABKNQ010000018.1"/>
</dbReference>
<dbReference type="PROSITE" id="PS50007">
    <property type="entry name" value="PIPLC_X_DOMAIN"/>
    <property type="match status" value="1"/>
</dbReference>
<dbReference type="GO" id="GO:0004436">
    <property type="term" value="F:phosphatidylinositol diacylglycerol-lyase activity"/>
    <property type="evidence" value="ECO:0007669"/>
    <property type="project" value="UniProtKB-EC"/>
</dbReference>
<organism evidence="1 2">
    <name type="scientific">Bacteroides eggerthii</name>
    <dbReference type="NCBI Taxonomy" id="28111"/>
    <lineage>
        <taxon>Bacteria</taxon>
        <taxon>Pseudomonadati</taxon>
        <taxon>Bacteroidota</taxon>
        <taxon>Bacteroidia</taxon>
        <taxon>Bacteroidales</taxon>
        <taxon>Bacteroidaceae</taxon>
        <taxon>Bacteroides</taxon>
    </lineage>
</organism>
<dbReference type="EMBL" id="UFSX01000001">
    <property type="protein sequence ID" value="SUV29773.1"/>
    <property type="molecule type" value="Genomic_DNA"/>
</dbReference>
<dbReference type="STRING" id="483216.BACEGG_02051"/>
<dbReference type="PANTHER" id="PTHR13593:SF113">
    <property type="entry name" value="SI:DKEY-266F7.9"/>
    <property type="match status" value="1"/>
</dbReference>
<dbReference type="Proteomes" id="UP000254424">
    <property type="component" value="Unassembled WGS sequence"/>
</dbReference>
<reference evidence="1 2" key="1">
    <citation type="submission" date="2018-06" db="EMBL/GenBank/DDBJ databases">
        <authorList>
            <consortium name="Pathogen Informatics"/>
            <person name="Doyle S."/>
        </authorList>
    </citation>
    <scope>NUCLEOTIDE SEQUENCE [LARGE SCALE GENOMIC DNA]</scope>
    <source>
        <strain evidence="1 2">NCTC11155</strain>
    </source>
</reference>
<dbReference type="GO" id="GO:0006629">
    <property type="term" value="P:lipid metabolic process"/>
    <property type="evidence" value="ECO:0007669"/>
    <property type="project" value="InterPro"/>
</dbReference>
<dbReference type="InterPro" id="IPR017946">
    <property type="entry name" value="PLC-like_Pdiesterase_TIM-brl"/>
</dbReference>
<dbReference type="GeneID" id="93071659"/>
<dbReference type="EC" id="4.6.1.13" evidence="1"/>
<dbReference type="Gene3D" id="3.20.20.190">
    <property type="entry name" value="Phosphatidylinositol (PI) phosphodiesterase"/>
    <property type="match status" value="1"/>
</dbReference>
<dbReference type="InterPro" id="IPR051057">
    <property type="entry name" value="PI-PLC_domain"/>
</dbReference>